<reference evidence="1 2" key="1">
    <citation type="journal article" date="2019" name="Int. J. Syst. Evol. Microbiol.">
        <title>The Global Catalogue of Microorganisms (GCM) 10K type strain sequencing project: providing services to taxonomists for standard genome sequencing and annotation.</title>
        <authorList>
            <consortium name="The Broad Institute Genomics Platform"/>
            <consortium name="The Broad Institute Genome Sequencing Center for Infectious Disease"/>
            <person name="Wu L."/>
            <person name="Ma J."/>
        </authorList>
    </citation>
    <scope>NUCLEOTIDE SEQUENCE [LARGE SCALE GENOMIC DNA]</scope>
    <source>
        <strain evidence="1 2">JCM 12696</strain>
    </source>
</reference>
<comment type="caution">
    <text evidence="1">The sequence shown here is derived from an EMBL/GenBank/DDBJ whole genome shotgun (WGS) entry which is preliminary data.</text>
</comment>
<keyword evidence="2" id="KW-1185">Reference proteome</keyword>
<evidence type="ECO:0000313" key="2">
    <source>
        <dbReference type="Proteomes" id="UP001501371"/>
    </source>
</evidence>
<proteinExistence type="predicted"/>
<gene>
    <name evidence="1" type="ORF">GCM10009654_06090</name>
</gene>
<organism evidence="1 2">
    <name type="scientific">Streptomyces hebeiensis</name>
    <dbReference type="NCBI Taxonomy" id="229486"/>
    <lineage>
        <taxon>Bacteria</taxon>
        <taxon>Bacillati</taxon>
        <taxon>Actinomycetota</taxon>
        <taxon>Actinomycetes</taxon>
        <taxon>Kitasatosporales</taxon>
        <taxon>Streptomycetaceae</taxon>
        <taxon>Streptomyces</taxon>
    </lineage>
</organism>
<protein>
    <submittedName>
        <fullName evidence="1">Uncharacterized protein</fullName>
    </submittedName>
</protein>
<sequence length="129" mass="14027">MKHTLETDRASMHERLADPTLLDSAFAVPMGETDGEMRYRLAVPVGGSRRAGSLTVANDAEAEATLSALAGRDGFPSVRLRGTGSAHSARRTVIWGDDFPRGDAVTRWKHLGYSDEAIVRYEQQALKGL</sequence>
<accession>A0ABN1UJ57</accession>
<dbReference type="Proteomes" id="UP001501371">
    <property type="component" value="Unassembled WGS sequence"/>
</dbReference>
<dbReference type="Pfam" id="PF19819">
    <property type="entry name" value="DUF6302"/>
    <property type="match status" value="1"/>
</dbReference>
<evidence type="ECO:0000313" key="1">
    <source>
        <dbReference type="EMBL" id="GAA1153314.1"/>
    </source>
</evidence>
<name>A0ABN1UJ57_9ACTN</name>
<dbReference type="EMBL" id="BAAAKV010000004">
    <property type="protein sequence ID" value="GAA1153314.1"/>
    <property type="molecule type" value="Genomic_DNA"/>
</dbReference>
<dbReference type="InterPro" id="IPR046269">
    <property type="entry name" value="DUF6302"/>
</dbReference>
<dbReference type="RefSeq" id="WP_344269716.1">
    <property type="nucleotide sequence ID" value="NZ_BAAAKV010000004.1"/>
</dbReference>